<dbReference type="PATRIC" id="fig|1682.24.peg.334"/>
<dbReference type="AlphaFoldDB" id="A0A0M4M1H1"/>
<reference evidence="1 2" key="1">
    <citation type="submission" date="2014-12" db="EMBL/GenBank/DDBJ databases">
        <title>Complete genome sequence of Bifidobacterium longum subsp. infantis BT1.</title>
        <authorList>
            <person name="Kim J.F."/>
            <person name="Kwak M.-J."/>
        </authorList>
    </citation>
    <scope>NUCLEOTIDE SEQUENCE [LARGE SCALE GENOMIC DNA]</scope>
    <source>
        <strain evidence="1 2">BT1</strain>
    </source>
</reference>
<dbReference type="Proteomes" id="UP000067206">
    <property type="component" value="Chromosome"/>
</dbReference>
<sequence length="343" mass="37573">MEFARVVLMPFVLPRGIAARRLFDCRNAGLTSFLLRTIRCDIMTDMTSRRKTLKRDWFDNQPGAWVMVMLPAVAGFFIGGPNLDTLWLLATWAVCYCVQFSAAHWFKAHFSRRYLPPMLTYAVALIVIGLPFLITHTGILRWTPLYIVLVALSMLSSWLRKERSLWGNAVSVIAASAMATVIASFGSTVETACVMPINAAHASCAAADVTAARAAIRNMPDLSQIFDLHAWWPAGSLPVSGLIATVLFALTQYGSVLVVKTMIRERGKRSYVAASWVWHVALLLLAAVPAGRSPYLIAMTVLLLARAVALPVVTRRTTLKPVVTGITEAFASFIAFGCIIAAI</sequence>
<dbReference type="EMBL" id="CP010411">
    <property type="protein sequence ID" value="ALE08409.1"/>
    <property type="molecule type" value="Genomic_DNA"/>
</dbReference>
<evidence type="ECO:0000313" key="1">
    <source>
        <dbReference type="EMBL" id="ALE08409.1"/>
    </source>
</evidence>
<proteinExistence type="predicted"/>
<protein>
    <submittedName>
        <fullName evidence="1">Uncharacterized protein</fullName>
    </submittedName>
</protein>
<name>A0A0M4M1H1_BIFLI</name>
<gene>
    <name evidence="1" type="ORF">RY67_336</name>
</gene>
<dbReference type="InterPro" id="IPR025576">
    <property type="entry name" value="YwiC"/>
</dbReference>
<organism evidence="1 2">
    <name type="scientific">Bifidobacterium longum subsp. infantis</name>
    <dbReference type="NCBI Taxonomy" id="1682"/>
    <lineage>
        <taxon>Bacteria</taxon>
        <taxon>Bacillati</taxon>
        <taxon>Actinomycetota</taxon>
        <taxon>Actinomycetes</taxon>
        <taxon>Bifidobacteriales</taxon>
        <taxon>Bifidobacteriaceae</taxon>
        <taxon>Bifidobacterium</taxon>
    </lineage>
</organism>
<accession>A0A0M4M1H1</accession>
<evidence type="ECO:0000313" key="2">
    <source>
        <dbReference type="Proteomes" id="UP000067206"/>
    </source>
</evidence>
<dbReference type="Pfam" id="PF14256">
    <property type="entry name" value="YwiC"/>
    <property type="match status" value="1"/>
</dbReference>
<dbReference type="RefSeq" id="WP_060620129.1">
    <property type="nucleotide sequence ID" value="NZ_CP010411.1"/>
</dbReference>